<dbReference type="GO" id="GO:0016765">
    <property type="term" value="F:transferase activity, transferring alkyl or aryl (other than methyl) groups"/>
    <property type="evidence" value="ECO:0007669"/>
    <property type="project" value="InterPro"/>
</dbReference>
<dbReference type="Pfam" id="PF01255">
    <property type="entry name" value="Prenyltransf"/>
    <property type="match status" value="1"/>
</dbReference>
<accession>A0A094SRZ8</accession>
<comment type="caution">
    <text evidence="2">The sequence shown here is derived from an EMBL/GenBank/DDBJ whole genome shotgun (WGS) entry which is preliminary data.</text>
</comment>
<dbReference type="InterPro" id="IPR001441">
    <property type="entry name" value="UPP_synth-like"/>
</dbReference>
<dbReference type="SUPFAM" id="SSF64005">
    <property type="entry name" value="Undecaprenyl diphosphate synthase"/>
    <property type="match status" value="1"/>
</dbReference>
<sequence>MKVMRRFFQRQATSEIGAVESDDSLVHIVIAGGSIADWAVFEDRLDRRLADLADIARGTEVRFISIYPYGPNPEDEQYSRSQLERLIILNGVQISVHASTDGRERICQALSEIGSNDVVSEALLDKRLFGDAGEPDLVVVLGPAQCLPYSLVWELAYSEIVFVDEPWTELSLASISSAIQEYALRHRRFGGVNT</sequence>
<evidence type="ECO:0000313" key="2">
    <source>
        <dbReference type="EMBL" id="KGA21538.1"/>
    </source>
</evidence>
<name>A0A094SRZ8_9ZZZZ</name>
<keyword evidence="1" id="KW-0808">Transferase</keyword>
<gene>
    <name evidence="2" type="ORF">GM51_1830</name>
</gene>
<organism evidence="2">
    <name type="scientific">freshwater metagenome</name>
    <dbReference type="NCBI Taxonomy" id="449393"/>
    <lineage>
        <taxon>unclassified sequences</taxon>
        <taxon>metagenomes</taxon>
        <taxon>ecological metagenomes</taxon>
    </lineage>
</organism>
<reference evidence="2" key="1">
    <citation type="submission" date="2014-06" db="EMBL/GenBank/DDBJ databases">
        <title>Key roles for freshwater Actinobacteria revealed by deep metagenomic sequencing.</title>
        <authorList>
            <person name="Ghai R."/>
            <person name="Mizuno C.M."/>
            <person name="Picazo A."/>
            <person name="Camacho A."/>
            <person name="Rodriguez-Valera F."/>
        </authorList>
    </citation>
    <scope>NUCLEOTIDE SEQUENCE</scope>
</reference>
<dbReference type="EMBL" id="JNSL01000005">
    <property type="protein sequence ID" value="KGA21538.1"/>
    <property type="molecule type" value="Genomic_DNA"/>
</dbReference>
<evidence type="ECO:0000256" key="1">
    <source>
        <dbReference type="ARBA" id="ARBA00022679"/>
    </source>
</evidence>
<evidence type="ECO:0008006" key="3">
    <source>
        <dbReference type="Google" id="ProtNLM"/>
    </source>
</evidence>
<dbReference type="AlphaFoldDB" id="A0A094SRZ8"/>
<dbReference type="InterPro" id="IPR036424">
    <property type="entry name" value="UPP_synth-like_sf"/>
</dbReference>
<proteinExistence type="predicted"/>
<protein>
    <recommendedName>
        <fullName evidence="3">Di-trans,poly-cis-decaprenylcistransferase</fullName>
    </recommendedName>
</protein>
<dbReference type="Gene3D" id="3.40.1180.10">
    <property type="entry name" value="Decaprenyl diphosphate synthase-like"/>
    <property type="match status" value="1"/>
</dbReference>